<reference evidence="1 2" key="1">
    <citation type="submission" date="2018-06" db="EMBL/GenBank/DDBJ databases">
        <title>Flavobacterium sp IMCC34762, genome.</title>
        <authorList>
            <person name="Joung Y."/>
            <person name="Cho J."/>
            <person name="Song J."/>
        </authorList>
    </citation>
    <scope>NUCLEOTIDE SEQUENCE [LARGE SCALE GENOMIC DNA]</scope>
    <source>
        <strain evidence="1 2">IMCC34762</strain>
    </source>
</reference>
<dbReference type="EMBL" id="QKXH01000021">
    <property type="protein sequence ID" value="PZX91829.1"/>
    <property type="molecule type" value="Genomic_DNA"/>
</dbReference>
<dbReference type="Proteomes" id="UP000249177">
    <property type="component" value="Unassembled WGS sequence"/>
</dbReference>
<dbReference type="AlphaFoldDB" id="A0A2W7U3K3"/>
<keyword evidence="2" id="KW-1185">Reference proteome</keyword>
<evidence type="ECO:0000313" key="1">
    <source>
        <dbReference type="EMBL" id="PZX91829.1"/>
    </source>
</evidence>
<dbReference type="RefSeq" id="WP_111411641.1">
    <property type="nucleotide sequence ID" value="NZ_QKXH01000021.1"/>
</dbReference>
<dbReference type="OrthoDB" id="9885725at2"/>
<evidence type="ECO:0000313" key="2">
    <source>
        <dbReference type="Proteomes" id="UP000249177"/>
    </source>
</evidence>
<accession>A0A2W7U3K3</accession>
<organism evidence="1 2">
    <name type="scientific">Flavobacterium aquariorum</name>
    <dbReference type="NCBI Taxonomy" id="2217670"/>
    <lineage>
        <taxon>Bacteria</taxon>
        <taxon>Pseudomonadati</taxon>
        <taxon>Bacteroidota</taxon>
        <taxon>Flavobacteriia</taxon>
        <taxon>Flavobacteriales</taxon>
        <taxon>Flavobacteriaceae</taxon>
        <taxon>Flavobacterium</taxon>
    </lineage>
</organism>
<gene>
    <name evidence="1" type="ORF">DOS84_18805</name>
</gene>
<protein>
    <submittedName>
        <fullName evidence="1">Uncharacterized protein</fullName>
    </submittedName>
</protein>
<name>A0A2W7U3K3_9FLAO</name>
<sequence length="94" mass="10794">MQTIKMNCDCGKVHEVHRDNEAPKNAISMGCNWCPDCEDTADDYYNEWYNNNDEGDEPINTEPDIPDNQLMLFSIADDILQHHVVKRDVVQAVP</sequence>
<proteinExistence type="predicted"/>
<comment type="caution">
    <text evidence="1">The sequence shown here is derived from an EMBL/GenBank/DDBJ whole genome shotgun (WGS) entry which is preliminary data.</text>
</comment>